<dbReference type="Gene3D" id="2.40.440.10">
    <property type="entry name" value="L,D-transpeptidase catalytic domain-like"/>
    <property type="match status" value="1"/>
</dbReference>
<dbReference type="InterPro" id="IPR038063">
    <property type="entry name" value="Transpep_catalytic_dom"/>
</dbReference>
<accession>A0A1I3C874</accession>
<keyword evidence="11" id="KW-1185">Reference proteome</keyword>
<proteinExistence type="inferred from homology"/>
<dbReference type="PANTHER" id="PTHR36699">
    <property type="entry name" value="LD-TRANSPEPTIDASE"/>
    <property type="match status" value="1"/>
</dbReference>
<dbReference type="SUPFAM" id="SSF141523">
    <property type="entry name" value="L,D-transpeptidase catalytic domain-like"/>
    <property type="match status" value="1"/>
</dbReference>
<comment type="similarity">
    <text evidence="2">Belongs to the YkuD family.</text>
</comment>
<comment type="pathway">
    <text evidence="1 7">Cell wall biogenesis; peptidoglycan biosynthesis.</text>
</comment>
<feature type="domain" description="L,D-TPase catalytic" evidence="9">
    <location>
        <begin position="57"/>
        <end position="214"/>
    </location>
</feature>
<keyword evidence="3" id="KW-0808">Transferase</keyword>
<dbReference type="GO" id="GO:0008360">
    <property type="term" value="P:regulation of cell shape"/>
    <property type="evidence" value="ECO:0007669"/>
    <property type="project" value="UniProtKB-UniRule"/>
</dbReference>
<keyword evidence="8" id="KW-0732">Signal</keyword>
<evidence type="ECO:0000256" key="6">
    <source>
        <dbReference type="ARBA" id="ARBA00023316"/>
    </source>
</evidence>
<dbReference type="CDD" id="cd16913">
    <property type="entry name" value="YkuD_like"/>
    <property type="match status" value="1"/>
</dbReference>
<dbReference type="AlphaFoldDB" id="A0A1I3C874"/>
<evidence type="ECO:0000259" key="9">
    <source>
        <dbReference type="PROSITE" id="PS52029"/>
    </source>
</evidence>
<feature type="signal peptide" evidence="8">
    <location>
        <begin position="1"/>
        <end position="24"/>
    </location>
</feature>
<organism evidence="10 11">
    <name type="scientific">Modicisalibacter xianhensis</name>
    <dbReference type="NCBI Taxonomy" id="442341"/>
    <lineage>
        <taxon>Bacteria</taxon>
        <taxon>Pseudomonadati</taxon>
        <taxon>Pseudomonadota</taxon>
        <taxon>Gammaproteobacteria</taxon>
        <taxon>Oceanospirillales</taxon>
        <taxon>Halomonadaceae</taxon>
        <taxon>Modicisalibacter</taxon>
    </lineage>
</organism>
<keyword evidence="4 7" id="KW-0133">Cell shape</keyword>
<evidence type="ECO:0000313" key="10">
    <source>
        <dbReference type="EMBL" id="SFH70744.1"/>
    </source>
</evidence>
<keyword evidence="6 7" id="KW-0961">Cell wall biogenesis/degradation</keyword>
<dbReference type="RefSeq" id="WP_092846670.1">
    <property type="nucleotide sequence ID" value="NZ_FOPY01000008.1"/>
</dbReference>
<evidence type="ECO:0000256" key="5">
    <source>
        <dbReference type="ARBA" id="ARBA00022984"/>
    </source>
</evidence>
<evidence type="ECO:0000256" key="2">
    <source>
        <dbReference type="ARBA" id="ARBA00005992"/>
    </source>
</evidence>
<evidence type="ECO:0000313" key="11">
    <source>
        <dbReference type="Proteomes" id="UP000199040"/>
    </source>
</evidence>
<dbReference type="GO" id="GO:0004180">
    <property type="term" value="F:carboxypeptidase activity"/>
    <property type="evidence" value="ECO:0007669"/>
    <property type="project" value="UniProtKB-ARBA"/>
</dbReference>
<feature type="active site" description="Nucleophile" evidence="7">
    <location>
        <position position="190"/>
    </location>
</feature>
<reference evidence="10 11" key="1">
    <citation type="submission" date="2016-10" db="EMBL/GenBank/DDBJ databases">
        <authorList>
            <person name="de Groot N.N."/>
        </authorList>
    </citation>
    <scope>NUCLEOTIDE SEQUENCE [LARGE SCALE GENOMIC DNA]</scope>
    <source>
        <strain evidence="10 11">CGMCC 1.6848</strain>
    </source>
</reference>
<protein>
    <submittedName>
        <fullName evidence="10">L,D-transpeptidase catalytic domain</fullName>
    </submittedName>
</protein>
<dbReference type="GO" id="GO:0016740">
    <property type="term" value="F:transferase activity"/>
    <property type="evidence" value="ECO:0007669"/>
    <property type="project" value="UniProtKB-KW"/>
</dbReference>
<name>A0A1I3C874_9GAMM</name>
<evidence type="ECO:0000256" key="1">
    <source>
        <dbReference type="ARBA" id="ARBA00004752"/>
    </source>
</evidence>
<evidence type="ECO:0000256" key="3">
    <source>
        <dbReference type="ARBA" id="ARBA00022679"/>
    </source>
</evidence>
<sequence>MAKQYLRALAAATLMLFGVTTAQAAVEALPSTAASGSVTLWSELNATPLPAVLPNEVWVNIDLESREMAVYRGDTRVLLIPYLAIGNAGAQRIRMEGSSQTPIGEFHVSHVNRQSDFKLFFGIDYPTPDIAREAWRDGLMTTSDYTYYRNYLRQHGTPPGDTALGGSIGIHGLGARSARLHSRMDWTEGCIAITNAEIDALDRWVKIGTRVVIHGPANRSFQRVSPQASR</sequence>
<keyword evidence="5 7" id="KW-0573">Peptidoglycan synthesis</keyword>
<dbReference type="UniPathway" id="UPA00219"/>
<feature type="active site" description="Proton donor/acceptor" evidence="7">
    <location>
        <position position="171"/>
    </location>
</feature>
<gene>
    <name evidence="10" type="ORF">SAMN04487959_10864</name>
</gene>
<evidence type="ECO:0000256" key="8">
    <source>
        <dbReference type="SAM" id="SignalP"/>
    </source>
</evidence>
<dbReference type="GO" id="GO:0009252">
    <property type="term" value="P:peptidoglycan biosynthetic process"/>
    <property type="evidence" value="ECO:0007669"/>
    <property type="project" value="UniProtKB-UniPathway"/>
</dbReference>
<evidence type="ECO:0000256" key="7">
    <source>
        <dbReference type="PROSITE-ProRule" id="PRU01373"/>
    </source>
</evidence>
<dbReference type="Proteomes" id="UP000199040">
    <property type="component" value="Unassembled WGS sequence"/>
</dbReference>
<dbReference type="GO" id="GO:0071555">
    <property type="term" value="P:cell wall organization"/>
    <property type="evidence" value="ECO:0007669"/>
    <property type="project" value="UniProtKB-UniRule"/>
</dbReference>
<dbReference type="STRING" id="442341.SAMN04487959_10864"/>
<dbReference type="PANTHER" id="PTHR36699:SF1">
    <property type="entry name" value="L,D-TRANSPEPTIDASE YAFK-RELATED"/>
    <property type="match status" value="1"/>
</dbReference>
<dbReference type="Pfam" id="PF03734">
    <property type="entry name" value="YkuD"/>
    <property type="match status" value="1"/>
</dbReference>
<feature type="chain" id="PRO_5011721915" evidence="8">
    <location>
        <begin position="25"/>
        <end position="230"/>
    </location>
</feature>
<evidence type="ECO:0000256" key="4">
    <source>
        <dbReference type="ARBA" id="ARBA00022960"/>
    </source>
</evidence>
<dbReference type="PROSITE" id="PS52029">
    <property type="entry name" value="LD_TPASE"/>
    <property type="match status" value="1"/>
</dbReference>
<dbReference type="InterPro" id="IPR005490">
    <property type="entry name" value="LD_TPept_cat_dom"/>
</dbReference>
<dbReference type="EMBL" id="FOPY01000008">
    <property type="protein sequence ID" value="SFH70744.1"/>
    <property type="molecule type" value="Genomic_DNA"/>
</dbReference>